<accession>A0A1G8QAX8</accession>
<keyword evidence="2" id="KW-1185">Reference proteome</keyword>
<dbReference type="Proteomes" id="UP000199225">
    <property type="component" value="Unassembled WGS sequence"/>
</dbReference>
<protein>
    <submittedName>
        <fullName evidence="1">Flagellar FliL protein</fullName>
    </submittedName>
</protein>
<dbReference type="STRING" id="86666.SAMN04490247_0498"/>
<evidence type="ECO:0000313" key="1">
    <source>
        <dbReference type="EMBL" id="SDJ01713.1"/>
    </source>
</evidence>
<dbReference type="EMBL" id="FNEV01000001">
    <property type="protein sequence ID" value="SDJ01713.1"/>
    <property type="molecule type" value="Genomic_DNA"/>
</dbReference>
<proteinExistence type="predicted"/>
<keyword evidence="1" id="KW-0282">Flagellum</keyword>
<evidence type="ECO:0000313" key="2">
    <source>
        <dbReference type="Proteomes" id="UP000199225"/>
    </source>
</evidence>
<keyword evidence="1" id="KW-0966">Cell projection</keyword>
<reference evidence="2" key="1">
    <citation type="submission" date="2016-10" db="EMBL/GenBank/DDBJ databases">
        <authorList>
            <person name="Varghese N."/>
            <person name="Submissions S."/>
        </authorList>
    </citation>
    <scope>NUCLEOTIDE SEQUENCE [LARGE SCALE GENOMIC DNA]</scope>
    <source>
        <strain evidence="2">DSM 4771</strain>
    </source>
</reference>
<gene>
    <name evidence="1" type="ORF">SAMN04490247_0498</name>
</gene>
<dbReference type="AlphaFoldDB" id="A0A1G8QAX8"/>
<organism evidence="1 2">
    <name type="scientific">Salimicrobium halophilum</name>
    <dbReference type="NCBI Taxonomy" id="86666"/>
    <lineage>
        <taxon>Bacteria</taxon>
        <taxon>Bacillati</taxon>
        <taxon>Bacillota</taxon>
        <taxon>Bacilli</taxon>
        <taxon>Bacillales</taxon>
        <taxon>Bacillaceae</taxon>
        <taxon>Salimicrobium</taxon>
    </lineage>
</organism>
<sequence>MRTMSKLMKTMLIVLITLTVLGVAAIIIVLNLNSSEADGERSIDEIREASLETEEMTTDLESGGFVRISFRIITDSTDGLEELEKRDFQMKNVIIKQLAQMDEKAFKSDLTTLEETIKLRLNEFMEEGTITDVYTISKVLQ</sequence>
<name>A0A1G8QAX8_9BACI</name>
<keyword evidence="1" id="KW-0969">Cilium</keyword>
<dbReference type="NCBIfam" id="NF005826">
    <property type="entry name" value="PRK07718.1"/>
    <property type="match status" value="1"/>
</dbReference>